<dbReference type="Pfam" id="PF13723">
    <property type="entry name" value="Ketoacyl-synt_2"/>
    <property type="match status" value="1"/>
</dbReference>
<dbReference type="Proteomes" id="UP000217005">
    <property type="component" value="Unassembled WGS sequence"/>
</dbReference>
<accession>A0A261SEE1</accession>
<protein>
    <submittedName>
        <fullName evidence="2">3-oxoacyl-ACP synthase</fullName>
    </submittedName>
</protein>
<dbReference type="RefSeq" id="WP_094826578.1">
    <property type="nucleotide sequence ID" value="NZ_NEVL01000003.1"/>
</dbReference>
<dbReference type="SUPFAM" id="SSF53901">
    <property type="entry name" value="Thiolase-like"/>
    <property type="match status" value="1"/>
</dbReference>
<sequence>MFAFSIEKWQAWAPGLQDENSWREWALAPFCPYPTAGAGALPGTSFLPPMQRRRLSPLARMVFDCAWPLAEGEAPMPMVFASRHGETTRSFQLLQDLAAGEPLSPTAFGLSVHNAILGQWSIIRKETCEGVALAGDTDTLEHAIQEACLLMHAGAPQVLVVAAEERPPRDYQPWIDDVPFSYAVALRLGAAPQWRLALGAASAPAATAAAPDWPHPLNLLCHLLRGTPAWSHRAPARHWHWSRPSALAS</sequence>
<evidence type="ECO:0000313" key="3">
    <source>
        <dbReference type="Proteomes" id="UP000217005"/>
    </source>
</evidence>
<dbReference type="EMBL" id="NEVL01000003">
    <property type="protein sequence ID" value="OZI35769.1"/>
    <property type="molecule type" value="Genomic_DNA"/>
</dbReference>
<feature type="domain" description="Beta-ketoacyl synthase-like N-terminal" evidence="1">
    <location>
        <begin position="22"/>
        <end position="242"/>
    </location>
</feature>
<reference evidence="2 3" key="1">
    <citation type="submission" date="2017-05" db="EMBL/GenBank/DDBJ databases">
        <title>Complete and WGS of Bordetella genogroups.</title>
        <authorList>
            <person name="Spilker T."/>
            <person name="LiPuma J."/>
        </authorList>
    </citation>
    <scope>NUCLEOTIDE SEQUENCE [LARGE SCALE GENOMIC DNA]</scope>
    <source>
        <strain evidence="2 3">AU17610</strain>
    </source>
</reference>
<dbReference type="AlphaFoldDB" id="A0A261SEE1"/>
<dbReference type="InterPro" id="IPR016039">
    <property type="entry name" value="Thiolase-like"/>
</dbReference>
<evidence type="ECO:0000313" key="2">
    <source>
        <dbReference type="EMBL" id="OZI35769.1"/>
    </source>
</evidence>
<name>A0A261SEE1_9BORD</name>
<dbReference type="InterPro" id="IPR014030">
    <property type="entry name" value="Ketoacyl_synth_N"/>
</dbReference>
<dbReference type="OrthoDB" id="9798676at2"/>
<organism evidence="2 3">
    <name type="scientific">Bordetella genomosp. 1</name>
    <dbReference type="NCBI Taxonomy" id="1395607"/>
    <lineage>
        <taxon>Bacteria</taxon>
        <taxon>Pseudomonadati</taxon>
        <taxon>Pseudomonadota</taxon>
        <taxon>Betaproteobacteria</taxon>
        <taxon>Burkholderiales</taxon>
        <taxon>Alcaligenaceae</taxon>
        <taxon>Bordetella</taxon>
    </lineage>
</organism>
<proteinExistence type="predicted"/>
<evidence type="ECO:0000259" key="1">
    <source>
        <dbReference type="Pfam" id="PF13723"/>
    </source>
</evidence>
<dbReference type="GO" id="GO:0016746">
    <property type="term" value="F:acyltransferase activity"/>
    <property type="evidence" value="ECO:0007669"/>
    <property type="project" value="InterPro"/>
</dbReference>
<gene>
    <name evidence="2" type="ORF">CEG14_11975</name>
</gene>
<comment type="caution">
    <text evidence="2">The sequence shown here is derived from an EMBL/GenBank/DDBJ whole genome shotgun (WGS) entry which is preliminary data.</text>
</comment>